<keyword evidence="2" id="KW-0233">DNA recombination</keyword>
<dbReference type="SUPFAM" id="SSF47413">
    <property type="entry name" value="lambda repressor-like DNA-binding domains"/>
    <property type="match status" value="1"/>
</dbReference>
<dbReference type="InterPro" id="IPR001387">
    <property type="entry name" value="Cro/C1-type_HTH"/>
</dbReference>
<dbReference type="InterPro" id="IPR050090">
    <property type="entry name" value="Tyrosine_recombinase_XerCD"/>
</dbReference>
<proteinExistence type="predicted"/>
<gene>
    <name evidence="5" type="ORF">SAMN02745823_03260</name>
</gene>
<keyword evidence="1" id="KW-0238">DNA-binding</keyword>
<organism evidence="5 6">
    <name type="scientific">Sporobacter termitidis DSM 10068</name>
    <dbReference type="NCBI Taxonomy" id="1123282"/>
    <lineage>
        <taxon>Bacteria</taxon>
        <taxon>Bacillati</taxon>
        <taxon>Bacillota</taxon>
        <taxon>Clostridia</taxon>
        <taxon>Eubacteriales</taxon>
        <taxon>Oscillospiraceae</taxon>
        <taxon>Sporobacter</taxon>
    </lineage>
</organism>
<accession>A0A1M5Z5X7</accession>
<protein>
    <submittedName>
        <fullName evidence="5">Site-specific recombinase XerD</fullName>
    </submittedName>
</protein>
<dbReference type="PROSITE" id="PS51898">
    <property type="entry name" value="TYR_RECOMBINASE"/>
    <property type="match status" value="1"/>
</dbReference>
<dbReference type="Gene3D" id="1.10.150.130">
    <property type="match status" value="1"/>
</dbReference>
<dbReference type="InterPro" id="IPR010982">
    <property type="entry name" value="Lambda_DNA-bd_dom_sf"/>
</dbReference>
<keyword evidence="6" id="KW-1185">Reference proteome</keyword>
<dbReference type="Proteomes" id="UP000183995">
    <property type="component" value="Unassembled WGS sequence"/>
</dbReference>
<dbReference type="CDD" id="cd01189">
    <property type="entry name" value="INT_ICEBs1_C_like"/>
    <property type="match status" value="1"/>
</dbReference>
<dbReference type="SMART" id="SM00530">
    <property type="entry name" value="HTH_XRE"/>
    <property type="match status" value="1"/>
</dbReference>
<dbReference type="Gene3D" id="1.10.443.10">
    <property type="entry name" value="Intergrase catalytic core"/>
    <property type="match status" value="1"/>
</dbReference>
<dbReference type="RefSeq" id="WP_073081290.1">
    <property type="nucleotide sequence ID" value="NZ_FQXV01000014.1"/>
</dbReference>
<evidence type="ECO:0000256" key="1">
    <source>
        <dbReference type="ARBA" id="ARBA00023125"/>
    </source>
</evidence>
<dbReference type="InterPro" id="IPR011010">
    <property type="entry name" value="DNA_brk_join_enz"/>
</dbReference>
<dbReference type="InterPro" id="IPR010998">
    <property type="entry name" value="Integrase_recombinase_N"/>
</dbReference>
<dbReference type="SUPFAM" id="SSF56349">
    <property type="entry name" value="DNA breaking-rejoining enzymes"/>
    <property type="match status" value="1"/>
</dbReference>
<evidence type="ECO:0000313" key="6">
    <source>
        <dbReference type="Proteomes" id="UP000183995"/>
    </source>
</evidence>
<dbReference type="PANTHER" id="PTHR30349">
    <property type="entry name" value="PHAGE INTEGRASE-RELATED"/>
    <property type="match status" value="1"/>
</dbReference>
<dbReference type="InterPro" id="IPR002104">
    <property type="entry name" value="Integrase_catalytic"/>
</dbReference>
<dbReference type="AlphaFoldDB" id="A0A1M5Z5X7"/>
<evidence type="ECO:0000313" key="5">
    <source>
        <dbReference type="EMBL" id="SHI19685.1"/>
    </source>
</evidence>
<feature type="domain" description="HTH cro/C1-type" evidence="3">
    <location>
        <begin position="147"/>
        <end position="200"/>
    </location>
</feature>
<feature type="domain" description="Tyr recombinase" evidence="4">
    <location>
        <begin position="251"/>
        <end position="450"/>
    </location>
</feature>
<dbReference type="PROSITE" id="PS50943">
    <property type="entry name" value="HTH_CROC1"/>
    <property type="match status" value="1"/>
</dbReference>
<dbReference type="Gene3D" id="1.10.260.40">
    <property type="entry name" value="lambda repressor-like DNA-binding domains"/>
    <property type="match status" value="1"/>
</dbReference>
<dbReference type="GO" id="GO:0003677">
    <property type="term" value="F:DNA binding"/>
    <property type="evidence" value="ECO:0007669"/>
    <property type="project" value="UniProtKB-KW"/>
</dbReference>
<sequence>MANIKKIENKSSTSYQITVSHGRDVNKKQIRHFMTWTPPEGLTPRKLEKELERVAADFERDIKLGYVVDNKQTFGKYAEYVIGLKESGGIKHRTVELYKSLMERINEGIGHLKLVEVRPQHLNGFYKNLSEAGIRKGTGKATARVDLSELLKTKMMTREALSKSAGISQTTVNTAFRNQKITLTKADAIARVLDAKTADVFAIEKDKTPLSPKTVLQYHRFISTVLDQAEKEMLVQYNAASKATPPKQTHNEVNYFQPADILQIQDALESEPIKWRMFTHLLLITGCRRGEIAGLKWSKIDFKNNQLKIDSALLYAQDRGVYEDTTKTGAIRFVKLPAESMQLLKQYKSWHAELQLKSGSKWQNKDFVFTQDNGLPMNPDSVTSWLRDFSRRHGLPHINPHAFRHTMASILINSGKDVVAVSKRLGHSKVSTTTDIYSHVIEEADAQASECLADVMLRKGEKAIG</sequence>
<dbReference type="PANTHER" id="PTHR30349:SF91">
    <property type="entry name" value="INTA PROTEIN"/>
    <property type="match status" value="1"/>
</dbReference>
<dbReference type="InterPro" id="IPR013762">
    <property type="entry name" value="Integrase-like_cat_sf"/>
</dbReference>
<dbReference type="EMBL" id="FQXV01000014">
    <property type="protein sequence ID" value="SHI19685.1"/>
    <property type="molecule type" value="Genomic_DNA"/>
</dbReference>
<dbReference type="GO" id="GO:0015074">
    <property type="term" value="P:DNA integration"/>
    <property type="evidence" value="ECO:0007669"/>
    <property type="project" value="InterPro"/>
</dbReference>
<name>A0A1M5Z5X7_9FIRM</name>
<dbReference type="Pfam" id="PF00589">
    <property type="entry name" value="Phage_integrase"/>
    <property type="match status" value="1"/>
</dbReference>
<dbReference type="OrthoDB" id="198772at2"/>
<dbReference type="Pfam" id="PF13443">
    <property type="entry name" value="HTH_26"/>
    <property type="match status" value="1"/>
</dbReference>
<reference evidence="5 6" key="1">
    <citation type="submission" date="2016-11" db="EMBL/GenBank/DDBJ databases">
        <authorList>
            <person name="Jaros S."/>
            <person name="Januszkiewicz K."/>
            <person name="Wedrychowicz H."/>
        </authorList>
    </citation>
    <scope>NUCLEOTIDE SEQUENCE [LARGE SCALE GENOMIC DNA]</scope>
    <source>
        <strain evidence="5 6">DSM 10068</strain>
    </source>
</reference>
<evidence type="ECO:0000259" key="3">
    <source>
        <dbReference type="PROSITE" id="PS50943"/>
    </source>
</evidence>
<dbReference type="STRING" id="1123282.SAMN02745823_03260"/>
<dbReference type="GO" id="GO:0006310">
    <property type="term" value="P:DNA recombination"/>
    <property type="evidence" value="ECO:0007669"/>
    <property type="project" value="UniProtKB-KW"/>
</dbReference>
<evidence type="ECO:0000256" key="2">
    <source>
        <dbReference type="ARBA" id="ARBA00023172"/>
    </source>
</evidence>
<evidence type="ECO:0000259" key="4">
    <source>
        <dbReference type="PROSITE" id="PS51898"/>
    </source>
</evidence>